<dbReference type="OrthoDB" id="5428055at2759"/>
<keyword evidence="4" id="KW-1185">Reference proteome</keyword>
<feature type="region of interest" description="Disordered" evidence="1">
    <location>
        <begin position="1"/>
        <end position="23"/>
    </location>
</feature>
<dbReference type="AlphaFoldDB" id="A0A175WE33"/>
<keyword evidence="2" id="KW-1133">Transmembrane helix</keyword>
<evidence type="ECO:0000313" key="3">
    <source>
        <dbReference type="EMBL" id="KXX82027.1"/>
    </source>
</evidence>
<dbReference type="STRING" id="100816.A0A175WE33"/>
<accession>A0A175WE33</accession>
<feature type="region of interest" description="Disordered" evidence="1">
    <location>
        <begin position="310"/>
        <end position="363"/>
    </location>
</feature>
<feature type="region of interest" description="Disordered" evidence="1">
    <location>
        <begin position="196"/>
        <end position="218"/>
    </location>
</feature>
<keyword evidence="2" id="KW-0812">Transmembrane</keyword>
<feature type="transmembrane region" description="Helical" evidence="2">
    <location>
        <begin position="374"/>
        <end position="393"/>
    </location>
</feature>
<organism evidence="3 4">
    <name type="scientific">Madurella mycetomatis</name>
    <dbReference type="NCBI Taxonomy" id="100816"/>
    <lineage>
        <taxon>Eukaryota</taxon>
        <taxon>Fungi</taxon>
        <taxon>Dikarya</taxon>
        <taxon>Ascomycota</taxon>
        <taxon>Pezizomycotina</taxon>
        <taxon>Sordariomycetes</taxon>
        <taxon>Sordariomycetidae</taxon>
        <taxon>Sordariales</taxon>
        <taxon>Sordariales incertae sedis</taxon>
        <taxon>Madurella</taxon>
    </lineage>
</organism>
<feature type="region of interest" description="Disordered" evidence="1">
    <location>
        <begin position="139"/>
        <end position="158"/>
    </location>
</feature>
<sequence>MGSDPEAQPPQLGGPSSSENDDILSQPAYVIEWEISESEEPPAGRVRQWRTPLATVLALSAALEATNDNDRHTLIVLHGHRPEFAGAIRAFDADMDPRFIDCVATRKTYRTVLGLRNQMPGAHHGRRWHVLEYPELTEGLGPSTSRDNRAGGGPPVRRLLGRGGKVSVVFRRASLWTHKAGKGVLFLDAPTRRDAAAGGVNSRQRTDDEKGVQTPHQSDISSLEDVLWDALGVDRKATDPFDRLLSETVYDRWLELFELLDPEPHAMSQETVSGYWQILRSLELNEDDEADPRWTSLLSRIQRRIALLPAPSDKLPYPPPETSRSTTANTTSDVPRNKTITRTSTVNRSLSSPPKQGHDSKPLIDENQRALDRISYLGGILIPIPIVAGVLSMGETFGPSGPMFYVFWAASIPLSIVTVLIIYADTIRKAEVWVEIAADHVEPTPDSAIDSDKEDVGPVDVEVKHRRTVTWRKRTSDEHQRQQPPSPEAVVFSIDHDVEERMIGTPVTAAAATARLADEDAAGAMLDLLPASDRWRTGLVAPPDVILEEPVDGSKPRAWKRKELGWYGAAKAIVYKKPRAGRDVPAGVAACTKPKKQKTSTW</sequence>
<dbReference type="VEuPathDB" id="FungiDB:MMYC01_200948"/>
<reference evidence="3 4" key="1">
    <citation type="journal article" date="2016" name="Genome Announc.">
        <title>Genome Sequence of Madurella mycetomatis mm55, Isolated from a Human Mycetoma Case in Sudan.</title>
        <authorList>
            <person name="Smit S."/>
            <person name="Derks M.F."/>
            <person name="Bervoets S."/>
            <person name="Fahal A."/>
            <person name="van Leeuwen W."/>
            <person name="van Belkum A."/>
            <person name="van de Sande W.W."/>
        </authorList>
    </citation>
    <scope>NUCLEOTIDE SEQUENCE [LARGE SCALE GENOMIC DNA]</scope>
    <source>
        <strain evidence="4">mm55</strain>
    </source>
</reference>
<proteinExistence type="predicted"/>
<evidence type="ECO:0000313" key="4">
    <source>
        <dbReference type="Proteomes" id="UP000078237"/>
    </source>
</evidence>
<comment type="caution">
    <text evidence="3">The sequence shown here is derived from an EMBL/GenBank/DDBJ whole genome shotgun (WGS) entry which is preliminary data.</text>
</comment>
<dbReference type="Proteomes" id="UP000078237">
    <property type="component" value="Unassembled WGS sequence"/>
</dbReference>
<evidence type="ECO:0000256" key="1">
    <source>
        <dbReference type="SAM" id="MobiDB-lite"/>
    </source>
</evidence>
<evidence type="ECO:0000256" key="2">
    <source>
        <dbReference type="SAM" id="Phobius"/>
    </source>
</evidence>
<name>A0A175WE33_9PEZI</name>
<feature type="transmembrane region" description="Helical" evidence="2">
    <location>
        <begin position="405"/>
        <end position="424"/>
    </location>
</feature>
<gene>
    <name evidence="3" type="ORF">MMYC01_200948</name>
</gene>
<keyword evidence="2" id="KW-0472">Membrane</keyword>
<protein>
    <submittedName>
        <fullName evidence="3">Uncharacterized protein</fullName>
    </submittedName>
</protein>
<feature type="compositionally biased region" description="Polar residues" evidence="1">
    <location>
        <begin position="322"/>
        <end position="354"/>
    </location>
</feature>
<dbReference type="EMBL" id="LCTW02000022">
    <property type="protein sequence ID" value="KXX82027.1"/>
    <property type="molecule type" value="Genomic_DNA"/>
</dbReference>